<keyword evidence="4" id="KW-0961">Cell wall biogenesis/degradation</keyword>
<feature type="transmembrane region" description="Helical" evidence="4">
    <location>
        <begin position="21"/>
        <end position="42"/>
    </location>
</feature>
<dbReference type="EC" id="2.4.1.-" evidence="4"/>
<feature type="compositionally biased region" description="Basic and acidic residues" evidence="6">
    <location>
        <begin position="167"/>
        <end position="179"/>
    </location>
</feature>
<dbReference type="PANTHER" id="PTHR32116:SF4">
    <property type="entry name" value="POLYGALACTURONATE 4-ALPHA-GALACTURONOSYLTRANSFERASE"/>
    <property type="match status" value="1"/>
</dbReference>
<reference evidence="7" key="1">
    <citation type="submission" date="2024-02" db="EMBL/GenBank/DDBJ databases">
        <authorList>
            <consortium name="ELIXIR-Norway"/>
            <consortium name="Elixir Norway"/>
        </authorList>
    </citation>
    <scope>NUCLEOTIDE SEQUENCE</scope>
</reference>
<dbReference type="InterPro" id="IPR029044">
    <property type="entry name" value="Nucleotide-diphossugar_trans"/>
</dbReference>
<gene>
    <name evidence="7" type="ORF">CSSPTR1EN2_LOCUS4544</name>
</gene>
<comment type="subcellular location">
    <subcellularLocation>
        <location evidence="4">Golgi apparatus membrane</location>
        <topology evidence="4">Single-pass type II membrane protein</topology>
    </subcellularLocation>
</comment>
<keyword evidence="5" id="KW-0175">Coiled coil</keyword>
<name>A0ABP0TKT7_9BRYO</name>
<keyword evidence="3 4" id="KW-0328">Glycosyltransferase</keyword>
<dbReference type="EMBL" id="OZ019904">
    <property type="protein sequence ID" value="CAK9198653.1"/>
    <property type="molecule type" value="Genomic_DNA"/>
</dbReference>
<evidence type="ECO:0000256" key="4">
    <source>
        <dbReference type="RuleBase" id="RU362027"/>
    </source>
</evidence>
<sequence>MAFRRVSGPLSARTNARNGGYRFSVIALLLISVVAPLTILAGQTSNLFTSGRRYFQYGSSDLSGTDDVRRRSALEAIEYLIPKEVLDIVGAKPGEPELLNRNIVGGKDLLSSLVQEDAADVSRQSFSIYQESKKLLEDRSENMSGSWSTGGVIEQVVQGSESQNPAKGEDQGKSAEDANKSVSSKSGNHTGDTVVRHMRDQIIMARAYANLAQGQNHLDLVRDLKQCIKEHKSFVGDVSLDTELPSGAEEKMKLMAEVLAQAQENNYDTTIMVKKLRAMLQSAEENARMLKKQSTFLSQLAAKTIPKGLHCFSMRLTVEYHMLPLDQRDFPHQERLEDPSLYHYALFSDNILAASVVVNSAVSNAKEPEKHVFHIVTDKLNFGAMKMWFLANPPGAASIEVQNVDDFKWLNSSYCPVLHQLQSSAMKNFYFKADSAMTLAAGTSNLKYRNPKYLSMLNHLRFYLPEVYPKLDKIVFLDDDIVVQKDLTPLWDVDLEGNVNGAVETCGESFHRFDKYLNFSNPLISENFDPNACGWAYGMNVFDLKEWKKRDITGIYHKWQSQNEHRLLWKLGTLPPGLITFYNLTYPLEKSWHVLGLGYKSAVEDSEIATAAVIHYNGNMKPWLDIGMSKFKPLWSKFVKYDHPYIQQCNISD</sequence>
<dbReference type="Pfam" id="PF01501">
    <property type="entry name" value="Glyco_transf_8"/>
    <property type="match status" value="1"/>
</dbReference>
<feature type="compositionally biased region" description="Polar residues" evidence="6">
    <location>
        <begin position="180"/>
        <end position="191"/>
    </location>
</feature>
<evidence type="ECO:0000313" key="8">
    <source>
        <dbReference type="Proteomes" id="UP001497512"/>
    </source>
</evidence>
<dbReference type="Proteomes" id="UP001497512">
    <property type="component" value="Chromosome 12"/>
</dbReference>
<evidence type="ECO:0000256" key="1">
    <source>
        <dbReference type="ARBA" id="ARBA00004877"/>
    </source>
</evidence>
<proteinExistence type="inferred from homology"/>
<protein>
    <recommendedName>
        <fullName evidence="4">Hexosyltransferase</fullName>
        <ecNumber evidence="4">2.4.1.-</ecNumber>
    </recommendedName>
</protein>
<dbReference type="InterPro" id="IPR029993">
    <property type="entry name" value="GAUT"/>
</dbReference>
<evidence type="ECO:0000256" key="2">
    <source>
        <dbReference type="ARBA" id="ARBA00006351"/>
    </source>
</evidence>
<accession>A0ABP0TKT7</accession>
<keyword evidence="4" id="KW-0333">Golgi apparatus</keyword>
<evidence type="ECO:0000256" key="6">
    <source>
        <dbReference type="SAM" id="MobiDB-lite"/>
    </source>
</evidence>
<dbReference type="Pfam" id="PF25557">
    <property type="entry name" value="GAUT_1"/>
    <property type="match status" value="1"/>
</dbReference>
<feature type="region of interest" description="Disordered" evidence="6">
    <location>
        <begin position="159"/>
        <end position="193"/>
    </location>
</feature>
<organism evidence="7 8">
    <name type="scientific">Sphagnum troendelagicum</name>
    <dbReference type="NCBI Taxonomy" id="128251"/>
    <lineage>
        <taxon>Eukaryota</taxon>
        <taxon>Viridiplantae</taxon>
        <taxon>Streptophyta</taxon>
        <taxon>Embryophyta</taxon>
        <taxon>Bryophyta</taxon>
        <taxon>Sphagnophytina</taxon>
        <taxon>Sphagnopsida</taxon>
        <taxon>Sphagnales</taxon>
        <taxon>Sphagnaceae</taxon>
        <taxon>Sphagnum</taxon>
    </lineage>
</organism>
<feature type="coiled-coil region" evidence="5">
    <location>
        <begin position="273"/>
        <end position="300"/>
    </location>
</feature>
<dbReference type="PANTHER" id="PTHR32116">
    <property type="entry name" value="GALACTURONOSYLTRANSFERASE 4-RELATED"/>
    <property type="match status" value="1"/>
</dbReference>
<comment type="pathway">
    <text evidence="1 4">Glycan metabolism; pectin biosynthesis.</text>
</comment>
<keyword evidence="8" id="KW-1185">Reference proteome</keyword>
<evidence type="ECO:0000313" key="7">
    <source>
        <dbReference type="EMBL" id="CAK9198653.1"/>
    </source>
</evidence>
<keyword evidence="4" id="KW-0472">Membrane</keyword>
<comment type="similarity">
    <text evidence="2 4">Belongs to the glycosyltransferase 8 family.</text>
</comment>
<dbReference type="SUPFAM" id="SSF53448">
    <property type="entry name" value="Nucleotide-diphospho-sugar transferases"/>
    <property type="match status" value="1"/>
</dbReference>
<keyword evidence="4" id="KW-0812">Transmembrane</keyword>
<evidence type="ECO:0000256" key="5">
    <source>
        <dbReference type="SAM" id="Coils"/>
    </source>
</evidence>
<evidence type="ECO:0000256" key="3">
    <source>
        <dbReference type="ARBA" id="ARBA00022676"/>
    </source>
</evidence>
<dbReference type="Gene3D" id="3.90.550.10">
    <property type="entry name" value="Spore Coat Polysaccharide Biosynthesis Protein SpsA, Chain A"/>
    <property type="match status" value="1"/>
</dbReference>
<dbReference type="CDD" id="cd06429">
    <property type="entry name" value="GT8_like_1"/>
    <property type="match status" value="1"/>
</dbReference>
<keyword evidence="4" id="KW-1133">Transmembrane helix</keyword>
<dbReference type="InterPro" id="IPR002495">
    <property type="entry name" value="Glyco_trans_8"/>
</dbReference>
<keyword evidence="3 4" id="KW-0808">Transferase</keyword>